<reference evidence="2 3" key="2">
    <citation type="submission" date="2018-06" db="EMBL/GenBank/DDBJ databases">
        <title>Metagenomic assembly of (sub)arctic Cyanobacteria and their associated microbiome from non-axenic cultures.</title>
        <authorList>
            <person name="Baurain D."/>
        </authorList>
    </citation>
    <scope>NUCLEOTIDE SEQUENCE [LARGE SCALE GENOMIC DNA]</scope>
    <source>
        <strain evidence="2">ULC027bin1</strain>
    </source>
</reference>
<protein>
    <recommendedName>
        <fullName evidence="1">Tc1-like transposase DDE domain-containing protein</fullName>
    </recommendedName>
</protein>
<dbReference type="Proteomes" id="UP000249794">
    <property type="component" value="Unassembled WGS sequence"/>
</dbReference>
<dbReference type="AlphaFoldDB" id="A0A2W4XT91"/>
<accession>A0A2W4XT91</accession>
<evidence type="ECO:0000313" key="3">
    <source>
        <dbReference type="Proteomes" id="UP000249794"/>
    </source>
</evidence>
<comment type="caution">
    <text evidence="2">The sequence shown here is derived from an EMBL/GenBank/DDBJ whole genome shotgun (WGS) entry which is preliminary data.</text>
</comment>
<evidence type="ECO:0000313" key="2">
    <source>
        <dbReference type="EMBL" id="PZO60740.1"/>
    </source>
</evidence>
<proteinExistence type="predicted"/>
<dbReference type="InterPro" id="IPR036397">
    <property type="entry name" value="RNaseH_sf"/>
</dbReference>
<reference evidence="3" key="1">
    <citation type="submission" date="2018-04" db="EMBL/GenBank/DDBJ databases">
        <authorList>
            <person name="Cornet L."/>
        </authorList>
    </citation>
    <scope>NUCLEOTIDE SEQUENCE [LARGE SCALE GENOMIC DNA]</scope>
</reference>
<dbReference type="GO" id="GO:0003676">
    <property type="term" value="F:nucleic acid binding"/>
    <property type="evidence" value="ECO:0007669"/>
    <property type="project" value="InterPro"/>
</dbReference>
<dbReference type="Pfam" id="PF13358">
    <property type="entry name" value="DDE_3"/>
    <property type="match status" value="1"/>
</dbReference>
<name>A0A2W4XT91_9CYAN</name>
<dbReference type="Gene3D" id="3.30.420.10">
    <property type="entry name" value="Ribonuclease H-like superfamily/Ribonuclease H"/>
    <property type="match status" value="1"/>
</dbReference>
<dbReference type="InterPro" id="IPR038717">
    <property type="entry name" value="Tc1-like_DDE_dom"/>
</dbReference>
<evidence type="ECO:0000259" key="1">
    <source>
        <dbReference type="Pfam" id="PF13358"/>
    </source>
</evidence>
<gene>
    <name evidence="2" type="ORF">DCF15_01510</name>
</gene>
<organism evidence="2 3">
    <name type="scientific">Phormidesmis priestleyi</name>
    <dbReference type="NCBI Taxonomy" id="268141"/>
    <lineage>
        <taxon>Bacteria</taxon>
        <taxon>Bacillati</taxon>
        <taxon>Cyanobacteriota</taxon>
        <taxon>Cyanophyceae</taxon>
        <taxon>Leptolyngbyales</taxon>
        <taxon>Leptolyngbyaceae</taxon>
        <taxon>Phormidesmis</taxon>
    </lineage>
</organism>
<sequence length="176" mass="20266">MDECHLMAGDLEGYVWGTRGQRVEVPIVNERERQTYYGALDLLSKRVLMGAYSAGNTENTLAYLKFLQAQFPQQRLLLLWDGASYHRSHEIRDFLCEVNAGLAEAQWPIHCIQFAPNDPTQNPIEDVWLQAKNSVRRLAGLQPSFKGIKFLFEQFLSLETFDFPKMNMYGPFSQIT</sequence>
<feature type="domain" description="Tc1-like transposase DDE" evidence="1">
    <location>
        <begin position="1"/>
        <end position="137"/>
    </location>
</feature>
<dbReference type="EMBL" id="QBMP01000007">
    <property type="protein sequence ID" value="PZO60740.1"/>
    <property type="molecule type" value="Genomic_DNA"/>
</dbReference>